<accession>A0ABX9LT42</accession>
<dbReference type="EMBL" id="QOCU01000009">
    <property type="protein sequence ID" value="RHW49257.1"/>
    <property type="molecule type" value="Genomic_DNA"/>
</dbReference>
<keyword evidence="3" id="KW-1185">Reference proteome</keyword>
<reference evidence="2 3" key="1">
    <citation type="submission" date="2018-07" db="EMBL/GenBank/DDBJ databases">
        <title>Genome sequences of six Lactobacillus spp. isolated from bumble bee guts.</title>
        <authorList>
            <person name="Motta E.V.S."/>
            <person name="Moran N.A."/>
        </authorList>
    </citation>
    <scope>NUCLEOTIDE SEQUENCE [LARGE SCALE GENOMIC DNA]</scope>
    <source>
        <strain evidence="2 3">BI-4G</strain>
    </source>
</reference>
<feature type="coiled-coil region" evidence="1">
    <location>
        <begin position="56"/>
        <end position="83"/>
    </location>
</feature>
<evidence type="ECO:0000256" key="1">
    <source>
        <dbReference type="SAM" id="Coils"/>
    </source>
</evidence>
<evidence type="ECO:0000313" key="2">
    <source>
        <dbReference type="EMBL" id="RHW49257.1"/>
    </source>
</evidence>
<keyword evidence="1" id="KW-0175">Coiled coil</keyword>
<evidence type="ECO:0000313" key="3">
    <source>
        <dbReference type="Proteomes" id="UP000283380"/>
    </source>
</evidence>
<name>A0ABX9LT42_9LACO</name>
<organism evidence="2 3">
    <name type="scientific">Lactobacillus bombicola</name>
    <dbReference type="NCBI Taxonomy" id="1505723"/>
    <lineage>
        <taxon>Bacteria</taxon>
        <taxon>Bacillati</taxon>
        <taxon>Bacillota</taxon>
        <taxon>Bacilli</taxon>
        <taxon>Lactobacillales</taxon>
        <taxon>Lactobacillaceae</taxon>
        <taxon>Lactobacillus</taxon>
    </lineage>
</organism>
<sequence length="126" mass="14941">MIKNNETKKYRMQLDIRMPEEQYNALQNYKKENPNIKSNVDLFNELYNAWLLQQQNADSLKQIKTLTKEIRILKEQIAINNEMIAEHLNKNGVTQILLGIDAQVYKSAQQLVKDRMLDAQERNHRI</sequence>
<proteinExistence type="predicted"/>
<protein>
    <recommendedName>
        <fullName evidence="4">Mobilization protein</fullName>
    </recommendedName>
</protein>
<comment type="caution">
    <text evidence="2">The sequence shown here is derived from an EMBL/GenBank/DDBJ whole genome shotgun (WGS) entry which is preliminary data.</text>
</comment>
<evidence type="ECO:0008006" key="4">
    <source>
        <dbReference type="Google" id="ProtNLM"/>
    </source>
</evidence>
<dbReference type="Proteomes" id="UP000283380">
    <property type="component" value="Unassembled WGS sequence"/>
</dbReference>
<gene>
    <name evidence="2" type="ORF">DS834_07950</name>
</gene>